<name>A0A517LGZ8_9PEZI</name>
<keyword evidence="7" id="KW-1185">Reference proteome</keyword>
<dbReference type="Pfam" id="PF10451">
    <property type="entry name" value="Stn1"/>
    <property type="match status" value="1"/>
</dbReference>
<comment type="subcellular location">
    <subcellularLocation>
        <location evidence="1">Chromosome</location>
        <location evidence="1">Telomere</location>
    </subcellularLocation>
</comment>
<dbReference type="OrthoDB" id="77828at2759"/>
<keyword evidence="2" id="KW-0158">Chromosome</keyword>
<protein>
    <recommendedName>
        <fullName evidence="5">CST complex subunit Stn1 N-terminal domain-containing protein</fullName>
    </recommendedName>
</protein>
<dbReference type="Proteomes" id="UP000316270">
    <property type="component" value="Chromosome 12"/>
</dbReference>
<dbReference type="InterPro" id="IPR018856">
    <property type="entry name" value="Stn1_N"/>
</dbReference>
<accession>A0A517LGZ8</accession>
<evidence type="ECO:0000259" key="5">
    <source>
        <dbReference type="Pfam" id="PF10451"/>
    </source>
</evidence>
<evidence type="ECO:0000256" key="4">
    <source>
        <dbReference type="SAM" id="MobiDB-lite"/>
    </source>
</evidence>
<evidence type="ECO:0000313" key="6">
    <source>
        <dbReference type="EMBL" id="QDS74910.1"/>
    </source>
</evidence>
<feature type="region of interest" description="Disordered" evidence="4">
    <location>
        <begin position="199"/>
        <end position="263"/>
    </location>
</feature>
<dbReference type="Gene3D" id="2.40.50.140">
    <property type="entry name" value="Nucleic acid-binding proteins"/>
    <property type="match status" value="1"/>
</dbReference>
<evidence type="ECO:0000256" key="1">
    <source>
        <dbReference type="ARBA" id="ARBA00004574"/>
    </source>
</evidence>
<gene>
    <name evidence="6" type="ORF">FKW77_004043</name>
</gene>
<feature type="domain" description="CST complex subunit Stn1 N-terminal" evidence="5">
    <location>
        <begin position="40"/>
        <end position="224"/>
    </location>
</feature>
<dbReference type="AlphaFoldDB" id="A0A517LGZ8"/>
<proteinExistence type="predicted"/>
<evidence type="ECO:0000313" key="7">
    <source>
        <dbReference type="Proteomes" id="UP000316270"/>
    </source>
</evidence>
<dbReference type="GO" id="GO:0000781">
    <property type="term" value="C:chromosome, telomeric region"/>
    <property type="evidence" value="ECO:0007669"/>
    <property type="project" value="UniProtKB-SubCell"/>
</dbReference>
<keyword evidence="3" id="KW-0779">Telomere</keyword>
<evidence type="ECO:0000256" key="2">
    <source>
        <dbReference type="ARBA" id="ARBA00022454"/>
    </source>
</evidence>
<dbReference type="STRING" id="50376.A0A517LGZ8"/>
<dbReference type="EMBL" id="CP042196">
    <property type="protein sequence ID" value="QDS74910.1"/>
    <property type="molecule type" value="Genomic_DNA"/>
</dbReference>
<sequence>MNIIYPAYTFRASPTYFAWVKLTCADIHALRSEPGFEGQGLYFHLNHPIRFISITAPIISIESITDRYTILELDDGSGTTIVVKITRLIKDQLLTNHVDNASNTTVENVNIVSKIGVFDVFVDGHKKLDIGTVIKVKAVIGEFRKVKQLELKRIYVIRTTGEEVKEWAEVARWKRDILSKSWVLTSQKLNELNIDDRRERRKQRDTEKRKKEYSKARDEKLAKRREKIEAHEARVEKRRKEKEDELNGGALKGSDVLWAPWQR</sequence>
<reference evidence="6 7" key="1">
    <citation type="submission" date="2019-07" db="EMBL/GenBank/DDBJ databases">
        <title>Finished genome of Venturia effusa.</title>
        <authorList>
            <person name="Young C.A."/>
            <person name="Cox M.P."/>
            <person name="Ganley A.R.D."/>
            <person name="David W.J."/>
        </authorList>
    </citation>
    <scope>NUCLEOTIDE SEQUENCE [LARGE SCALE GENOMIC DNA]</scope>
    <source>
        <strain evidence="7">albino</strain>
    </source>
</reference>
<organism evidence="6 7">
    <name type="scientific">Venturia effusa</name>
    <dbReference type="NCBI Taxonomy" id="50376"/>
    <lineage>
        <taxon>Eukaryota</taxon>
        <taxon>Fungi</taxon>
        <taxon>Dikarya</taxon>
        <taxon>Ascomycota</taxon>
        <taxon>Pezizomycotina</taxon>
        <taxon>Dothideomycetes</taxon>
        <taxon>Pleosporomycetidae</taxon>
        <taxon>Venturiales</taxon>
        <taxon>Venturiaceae</taxon>
        <taxon>Venturia</taxon>
    </lineage>
</organism>
<feature type="compositionally biased region" description="Basic and acidic residues" evidence="4">
    <location>
        <begin position="199"/>
        <end position="235"/>
    </location>
</feature>
<dbReference type="InterPro" id="IPR012340">
    <property type="entry name" value="NA-bd_OB-fold"/>
</dbReference>
<evidence type="ECO:0000256" key="3">
    <source>
        <dbReference type="ARBA" id="ARBA00022895"/>
    </source>
</evidence>